<organism evidence="1 2">
    <name type="scientific">Nannochloropsis salina CCMP1776</name>
    <dbReference type="NCBI Taxonomy" id="1027361"/>
    <lineage>
        <taxon>Eukaryota</taxon>
        <taxon>Sar</taxon>
        <taxon>Stramenopiles</taxon>
        <taxon>Ochrophyta</taxon>
        <taxon>Eustigmatophyceae</taxon>
        <taxon>Eustigmatales</taxon>
        <taxon>Monodopsidaceae</taxon>
        <taxon>Microchloropsis</taxon>
        <taxon>Microchloropsis salina</taxon>
    </lineage>
</organism>
<sequence>MSNNWFTDSSGESLISDDKLKFVHEFIDNKGKNVVRGPAQVKVPDGRVLDVLPGEEVEIIGGLVYRTYTNGFPPVNEARLREEGQVVLEIKWNENWETQGFTLEVMGVTGSSCVEYTNRFCEATGCKQNGPMVVKPAYFEVPVSVTQNEGVVEKLRQVQLGTARIEF</sequence>
<evidence type="ECO:0000313" key="2">
    <source>
        <dbReference type="Proteomes" id="UP000355283"/>
    </source>
</evidence>
<proteinExistence type="predicted"/>
<name>A0A4D9D6P4_9STRA</name>
<comment type="caution">
    <text evidence="1">The sequence shown here is derived from an EMBL/GenBank/DDBJ whole genome shotgun (WGS) entry which is preliminary data.</text>
</comment>
<reference evidence="1 2" key="1">
    <citation type="submission" date="2019-01" db="EMBL/GenBank/DDBJ databases">
        <title>Nuclear Genome Assembly of the Microalgal Biofuel strain Nannochloropsis salina CCMP1776.</title>
        <authorList>
            <person name="Hovde B."/>
        </authorList>
    </citation>
    <scope>NUCLEOTIDE SEQUENCE [LARGE SCALE GENOMIC DNA]</scope>
    <source>
        <strain evidence="1 2">CCMP1776</strain>
    </source>
</reference>
<dbReference type="Proteomes" id="UP000355283">
    <property type="component" value="Unassembled WGS sequence"/>
</dbReference>
<dbReference type="AlphaFoldDB" id="A0A4D9D6P4"/>
<accession>A0A4D9D6P4</accession>
<dbReference type="EMBL" id="SDOX01000011">
    <property type="protein sequence ID" value="TFJ85683.1"/>
    <property type="molecule type" value="Genomic_DNA"/>
</dbReference>
<keyword evidence="2" id="KW-1185">Reference proteome</keyword>
<protein>
    <submittedName>
        <fullName evidence="1">Uncharacterized protein</fullName>
    </submittedName>
</protein>
<gene>
    <name evidence="1" type="ORF">NSK_003191</name>
</gene>
<evidence type="ECO:0000313" key="1">
    <source>
        <dbReference type="EMBL" id="TFJ85683.1"/>
    </source>
</evidence>
<dbReference type="OrthoDB" id="10278639at2759"/>